<name>A0ABY6MX66_9ALTE</name>
<dbReference type="RefSeq" id="WP_265045882.1">
    <property type="nucleotide sequence ID" value="NZ_CP100390.1"/>
</dbReference>
<protein>
    <submittedName>
        <fullName evidence="1">Uncharacterized protein</fullName>
    </submittedName>
</protein>
<keyword evidence="2" id="KW-1185">Reference proteome</keyword>
<organism evidence="1 2">
    <name type="scientific">Alkalimarinus alittae</name>
    <dbReference type="NCBI Taxonomy" id="2961619"/>
    <lineage>
        <taxon>Bacteria</taxon>
        <taxon>Pseudomonadati</taxon>
        <taxon>Pseudomonadota</taxon>
        <taxon>Gammaproteobacteria</taxon>
        <taxon>Alteromonadales</taxon>
        <taxon>Alteromonadaceae</taxon>
        <taxon>Alkalimarinus</taxon>
    </lineage>
</organism>
<proteinExistence type="predicted"/>
<dbReference type="Proteomes" id="UP001163739">
    <property type="component" value="Chromosome"/>
</dbReference>
<reference evidence="1" key="1">
    <citation type="submission" date="2022-06" db="EMBL/GenBank/DDBJ databases">
        <title>Alkalimarinus sp. nov., isolated from gut of a Alitta virens.</title>
        <authorList>
            <person name="Yang A.I."/>
            <person name="Shin N.-R."/>
        </authorList>
    </citation>
    <scope>NUCLEOTIDE SEQUENCE</scope>
    <source>
        <strain evidence="1">A2M4</strain>
    </source>
</reference>
<accession>A0ABY6MX66</accession>
<gene>
    <name evidence="1" type="ORF">NKI27_09790</name>
</gene>
<sequence>MKYYYAYHGPKNDNDFDWNFGYGLTSKSKRDKVTIGSEVIVIQKPDKAIDFRLCGVFKITKHYDDLTNAFPYRFELDNISKLSEYIVLNDLAMSNELPVKTGGNNGWSNVSVQTQTLF</sequence>
<evidence type="ECO:0000313" key="1">
    <source>
        <dbReference type="EMBL" id="UZE94387.1"/>
    </source>
</evidence>
<dbReference type="EMBL" id="CP100390">
    <property type="protein sequence ID" value="UZE94387.1"/>
    <property type="molecule type" value="Genomic_DNA"/>
</dbReference>
<evidence type="ECO:0000313" key="2">
    <source>
        <dbReference type="Proteomes" id="UP001163739"/>
    </source>
</evidence>